<dbReference type="AlphaFoldDB" id="V4RXT8"/>
<protein>
    <submittedName>
        <fullName evidence="1">Uncharacterized protein</fullName>
    </submittedName>
</protein>
<dbReference type="EMBL" id="AOFQ01000056">
    <property type="protein sequence ID" value="ESQ97941.1"/>
    <property type="molecule type" value="Genomic_DNA"/>
</dbReference>
<proteinExistence type="predicted"/>
<gene>
    <name evidence="1" type="ORF">F753_18120</name>
</gene>
<reference evidence="1 2" key="1">
    <citation type="submission" date="2013-07" db="EMBL/GenBank/DDBJ databases">
        <authorList>
            <person name="Schaap P.J."/>
            <person name="Mehboob F."/>
            <person name="Oosterkamp M.J."/>
            <person name="de Vos W.M."/>
            <person name="Stams A.J.M."/>
            <person name="Koehorst J.J."/>
        </authorList>
    </citation>
    <scope>NUCLEOTIDE SEQUENCE [LARGE SCALE GENOMIC DNA]</scope>
    <source>
        <strain evidence="1 2">AW-1</strain>
    </source>
</reference>
<sequence length="39" mass="4057">MQGFHANGIFEGKNGGKYGESMGAMQTTPGLSLLAKTLI</sequence>
<evidence type="ECO:0000313" key="2">
    <source>
        <dbReference type="Proteomes" id="UP000017822"/>
    </source>
</evidence>
<comment type="caution">
    <text evidence="1">The sequence shown here is derived from an EMBL/GenBank/DDBJ whole genome shotgun (WGS) entry which is preliminary data.</text>
</comment>
<dbReference type="PATRIC" id="fig|1263865.4.peg.3492"/>
<organism evidence="1 2">
    <name type="scientific">Stutzerimonas chloritidismutans AW-1</name>
    <dbReference type="NCBI Taxonomy" id="1263865"/>
    <lineage>
        <taxon>Bacteria</taxon>
        <taxon>Pseudomonadati</taxon>
        <taxon>Pseudomonadota</taxon>
        <taxon>Gammaproteobacteria</taxon>
        <taxon>Pseudomonadales</taxon>
        <taxon>Pseudomonadaceae</taxon>
        <taxon>Stutzerimonas</taxon>
    </lineage>
</organism>
<name>V4RXT8_STUCH</name>
<evidence type="ECO:0000313" key="1">
    <source>
        <dbReference type="EMBL" id="ESQ97941.1"/>
    </source>
</evidence>
<dbReference type="Proteomes" id="UP000017822">
    <property type="component" value="Unassembled WGS sequence"/>
</dbReference>
<accession>V4RXT8</accession>